<dbReference type="PANTHER" id="PTHR46890:SF48">
    <property type="entry name" value="RNA-DIRECTED DNA POLYMERASE"/>
    <property type="match status" value="1"/>
</dbReference>
<keyword evidence="1" id="KW-0472">Membrane</keyword>
<keyword evidence="1" id="KW-0812">Transmembrane</keyword>
<evidence type="ECO:0008006" key="4">
    <source>
        <dbReference type="Google" id="ProtNLM"/>
    </source>
</evidence>
<organism evidence="2 3">
    <name type="scientific">Gossypium arboreum</name>
    <name type="common">Tree cotton</name>
    <name type="synonym">Gossypium nanking</name>
    <dbReference type="NCBI Taxonomy" id="29729"/>
    <lineage>
        <taxon>Eukaryota</taxon>
        <taxon>Viridiplantae</taxon>
        <taxon>Streptophyta</taxon>
        <taxon>Embryophyta</taxon>
        <taxon>Tracheophyta</taxon>
        <taxon>Spermatophyta</taxon>
        <taxon>Magnoliopsida</taxon>
        <taxon>eudicotyledons</taxon>
        <taxon>Gunneridae</taxon>
        <taxon>Pentapetalae</taxon>
        <taxon>rosids</taxon>
        <taxon>malvids</taxon>
        <taxon>Malvales</taxon>
        <taxon>Malvaceae</taxon>
        <taxon>Malvoideae</taxon>
        <taxon>Gossypium</taxon>
    </lineage>
</organism>
<dbReference type="Proteomes" id="UP001358586">
    <property type="component" value="Chromosome 2"/>
</dbReference>
<sequence>MVSWLRERDQGTRFVYNATVVKRHKHTIRVLMNDQDGFTAGFFKVAWRILGEDFVFAVQFLFASLSLLPVFNAAILALVPKCEHPMHVKDFIPISCCNNVYKCITKVLFNRLTLYLPDLISINQTVFIKGSSFLDNTLLAQRLIKEYGNADISLRVALKINLQKAFDSLS</sequence>
<reference evidence="2 3" key="1">
    <citation type="submission" date="2023-03" db="EMBL/GenBank/DDBJ databases">
        <title>WGS of Gossypium arboreum.</title>
        <authorList>
            <person name="Yu D."/>
        </authorList>
    </citation>
    <scope>NUCLEOTIDE SEQUENCE [LARGE SCALE GENOMIC DNA]</scope>
    <source>
        <tissue evidence="2">Leaf</tissue>
    </source>
</reference>
<dbReference type="EMBL" id="JARKNE010000002">
    <property type="protein sequence ID" value="KAK5842234.1"/>
    <property type="molecule type" value="Genomic_DNA"/>
</dbReference>
<dbReference type="PANTHER" id="PTHR46890">
    <property type="entry name" value="NON-LTR RETROLELEMENT REVERSE TRANSCRIPTASE-LIKE PROTEIN-RELATED"/>
    <property type="match status" value="1"/>
</dbReference>
<proteinExistence type="predicted"/>
<evidence type="ECO:0000256" key="1">
    <source>
        <dbReference type="SAM" id="Phobius"/>
    </source>
</evidence>
<protein>
    <recommendedName>
        <fullName evidence="4">Reverse transcriptase domain-containing protein</fullName>
    </recommendedName>
</protein>
<dbReference type="InterPro" id="IPR052343">
    <property type="entry name" value="Retrotransposon-Effector_Assoc"/>
</dbReference>
<evidence type="ECO:0000313" key="2">
    <source>
        <dbReference type="EMBL" id="KAK5842234.1"/>
    </source>
</evidence>
<feature type="transmembrane region" description="Helical" evidence="1">
    <location>
        <begin position="54"/>
        <end position="79"/>
    </location>
</feature>
<keyword evidence="1" id="KW-1133">Transmembrane helix</keyword>
<comment type="caution">
    <text evidence="2">The sequence shown here is derived from an EMBL/GenBank/DDBJ whole genome shotgun (WGS) entry which is preliminary data.</text>
</comment>
<name>A0ABR0QST7_GOSAR</name>
<gene>
    <name evidence="2" type="ORF">PVK06_004567</name>
</gene>
<accession>A0ABR0QST7</accession>
<evidence type="ECO:0000313" key="3">
    <source>
        <dbReference type="Proteomes" id="UP001358586"/>
    </source>
</evidence>
<keyword evidence="3" id="KW-1185">Reference proteome</keyword>